<accession>A0A166FWG0</accession>
<name>A0A166FWG0_DAUCS</name>
<comment type="caution">
    <text evidence="1">The sequence shown here is derived from an EMBL/GenBank/DDBJ whole genome shotgun (WGS) entry which is preliminary data.</text>
</comment>
<sequence>MLYTERAHFYHRYKIVNMLQGSENMTTTVLLSCFDMLRVAYRELILWVLLEPEWAGFGYDWWQFS</sequence>
<reference evidence="1" key="1">
    <citation type="journal article" date="2016" name="Nat. Genet.">
        <title>A high-quality carrot genome assembly provides new insights into carotenoid accumulation and asterid genome evolution.</title>
        <authorList>
            <person name="Iorizzo M."/>
            <person name="Ellison S."/>
            <person name="Senalik D."/>
            <person name="Zeng P."/>
            <person name="Satapoomin P."/>
            <person name="Huang J."/>
            <person name="Bowman M."/>
            <person name="Iovene M."/>
            <person name="Sanseverino W."/>
            <person name="Cavagnaro P."/>
            <person name="Yildiz M."/>
            <person name="Macko-Podgorni A."/>
            <person name="Moranska E."/>
            <person name="Grzebelus E."/>
            <person name="Grzebelus D."/>
            <person name="Ashrafi H."/>
            <person name="Zheng Z."/>
            <person name="Cheng S."/>
            <person name="Spooner D."/>
            <person name="Van Deynze A."/>
            <person name="Simon P."/>
        </authorList>
    </citation>
    <scope>NUCLEOTIDE SEQUENCE [LARGE SCALE GENOMIC DNA]</scope>
    <source>
        <tissue evidence="1">Leaf</tissue>
    </source>
</reference>
<organism evidence="1">
    <name type="scientific">Daucus carota subsp. sativus</name>
    <name type="common">Carrot</name>
    <dbReference type="NCBI Taxonomy" id="79200"/>
    <lineage>
        <taxon>Eukaryota</taxon>
        <taxon>Viridiplantae</taxon>
        <taxon>Streptophyta</taxon>
        <taxon>Embryophyta</taxon>
        <taxon>Tracheophyta</taxon>
        <taxon>Spermatophyta</taxon>
        <taxon>Magnoliopsida</taxon>
        <taxon>eudicotyledons</taxon>
        <taxon>Gunneridae</taxon>
        <taxon>Pentapetalae</taxon>
        <taxon>asterids</taxon>
        <taxon>campanulids</taxon>
        <taxon>Apiales</taxon>
        <taxon>Apiaceae</taxon>
        <taxon>Apioideae</taxon>
        <taxon>Scandiceae</taxon>
        <taxon>Daucinae</taxon>
        <taxon>Daucus</taxon>
        <taxon>Daucus sect. Daucus</taxon>
    </lineage>
</organism>
<gene>
    <name evidence="1" type="ORF">DCAR_001330</name>
</gene>
<dbReference type="EMBL" id="LNRQ01000001">
    <property type="protein sequence ID" value="KZN08265.1"/>
    <property type="molecule type" value="Genomic_DNA"/>
</dbReference>
<dbReference type="AlphaFoldDB" id="A0A166FWG0"/>
<protein>
    <submittedName>
        <fullName evidence="1">Uncharacterized protein</fullName>
    </submittedName>
</protein>
<evidence type="ECO:0000313" key="1">
    <source>
        <dbReference type="EMBL" id="KZN08265.1"/>
    </source>
</evidence>
<proteinExistence type="predicted"/>
<dbReference type="Gramene" id="KZN08265">
    <property type="protein sequence ID" value="KZN08265"/>
    <property type="gene ID" value="DCAR_001330"/>
</dbReference>